<name>A0ACC3B7Y3_9EURO</name>
<reference evidence="1 2" key="1">
    <citation type="journal article" date="2023" name="ACS Omega">
        <title>Identification of the Neoaspergillic Acid Biosynthesis Gene Cluster by Establishing an In Vitro CRISPR-Ribonucleoprotein Genetic System in Aspergillus melleus.</title>
        <authorList>
            <person name="Yuan B."/>
            <person name="Grau M.F."/>
            <person name="Murata R.M."/>
            <person name="Torok T."/>
            <person name="Venkateswaran K."/>
            <person name="Stajich J.E."/>
            <person name="Wang C.C.C."/>
        </authorList>
    </citation>
    <scope>NUCLEOTIDE SEQUENCE [LARGE SCALE GENOMIC DNA]</scope>
    <source>
        <strain evidence="1 2">IMV 1140</strain>
    </source>
</reference>
<evidence type="ECO:0000313" key="2">
    <source>
        <dbReference type="Proteomes" id="UP001177260"/>
    </source>
</evidence>
<dbReference type="EMBL" id="JAOPJF010000017">
    <property type="protein sequence ID" value="KAK1146469.1"/>
    <property type="molecule type" value="Genomic_DNA"/>
</dbReference>
<protein>
    <submittedName>
        <fullName evidence="1">Uncharacterized protein</fullName>
    </submittedName>
</protein>
<accession>A0ACC3B7Y3</accession>
<organism evidence="1 2">
    <name type="scientific">Aspergillus melleus</name>
    <dbReference type="NCBI Taxonomy" id="138277"/>
    <lineage>
        <taxon>Eukaryota</taxon>
        <taxon>Fungi</taxon>
        <taxon>Dikarya</taxon>
        <taxon>Ascomycota</taxon>
        <taxon>Pezizomycotina</taxon>
        <taxon>Eurotiomycetes</taxon>
        <taxon>Eurotiomycetidae</taxon>
        <taxon>Eurotiales</taxon>
        <taxon>Aspergillaceae</taxon>
        <taxon>Aspergillus</taxon>
        <taxon>Aspergillus subgen. Circumdati</taxon>
    </lineage>
</organism>
<gene>
    <name evidence="1" type="ORF">N8T08_002898</name>
</gene>
<comment type="caution">
    <text evidence="1">The sequence shown here is derived from an EMBL/GenBank/DDBJ whole genome shotgun (WGS) entry which is preliminary data.</text>
</comment>
<keyword evidence="2" id="KW-1185">Reference proteome</keyword>
<dbReference type="Proteomes" id="UP001177260">
    <property type="component" value="Unassembled WGS sequence"/>
</dbReference>
<proteinExistence type="predicted"/>
<sequence>MSTLKAAEELPIAFNSLRQWAEEEIRPLVQTDEDGFTGLIDFSAEVSEYFYPLASHDTKVKAAMGCVAAFTIDDASLDSSVKGMEDFALNIWKGSPSKNKWCAMFSRFLKVYAEYFGAHDPWVGNLGAMAWSNYVGACTMEDRMTQAFKRQLRVANGAG</sequence>
<evidence type="ECO:0000313" key="1">
    <source>
        <dbReference type="EMBL" id="KAK1146469.1"/>
    </source>
</evidence>